<dbReference type="PANTHER" id="PTHR42924">
    <property type="entry name" value="EXONUCLEASE"/>
    <property type="match status" value="1"/>
</dbReference>
<dbReference type="PANTHER" id="PTHR42924:SF3">
    <property type="entry name" value="POLYMERASE_HISTIDINOL PHOSPHATASE N-TERMINAL DOMAIN-CONTAINING PROTEIN"/>
    <property type="match status" value="1"/>
</dbReference>
<keyword evidence="3" id="KW-1185">Reference proteome</keyword>
<dbReference type="InterPro" id="IPR016195">
    <property type="entry name" value="Pol/histidinol_Pase-like"/>
</dbReference>
<evidence type="ECO:0000313" key="3">
    <source>
        <dbReference type="Proteomes" id="UP001501510"/>
    </source>
</evidence>
<dbReference type="InterPro" id="IPR004013">
    <property type="entry name" value="PHP_dom"/>
</dbReference>
<dbReference type="Gene3D" id="3.20.20.140">
    <property type="entry name" value="Metal-dependent hydrolases"/>
    <property type="match status" value="1"/>
</dbReference>
<dbReference type="Pfam" id="PF13263">
    <property type="entry name" value="PHP_C"/>
    <property type="match status" value="1"/>
</dbReference>
<dbReference type="Proteomes" id="UP001501510">
    <property type="component" value="Unassembled WGS sequence"/>
</dbReference>
<dbReference type="CDD" id="cd07432">
    <property type="entry name" value="PHP_HisPPase"/>
    <property type="match status" value="1"/>
</dbReference>
<organism evidence="2 3">
    <name type="scientific">Clostridium oceanicum</name>
    <dbReference type="NCBI Taxonomy" id="1543"/>
    <lineage>
        <taxon>Bacteria</taxon>
        <taxon>Bacillati</taxon>
        <taxon>Bacillota</taxon>
        <taxon>Clostridia</taxon>
        <taxon>Eubacteriales</taxon>
        <taxon>Clostridiaceae</taxon>
        <taxon>Clostridium</taxon>
    </lineage>
</organism>
<gene>
    <name evidence="2" type="ORF">GCM10008906_31780</name>
</gene>
<dbReference type="Pfam" id="PF02811">
    <property type="entry name" value="PHP"/>
    <property type="match status" value="1"/>
</dbReference>
<evidence type="ECO:0000313" key="2">
    <source>
        <dbReference type="EMBL" id="GAA0745445.1"/>
    </source>
</evidence>
<dbReference type="EMBL" id="BAAACG010000016">
    <property type="protein sequence ID" value="GAA0745445.1"/>
    <property type="molecule type" value="Genomic_DNA"/>
</dbReference>
<dbReference type="InterPro" id="IPR052018">
    <property type="entry name" value="PHP_domain"/>
</dbReference>
<dbReference type="InterPro" id="IPR003141">
    <property type="entry name" value="Pol/His_phosphatase_N"/>
</dbReference>
<comment type="caution">
    <text evidence="2">The sequence shown here is derived from an EMBL/GenBank/DDBJ whole genome shotgun (WGS) entry which is preliminary data.</text>
</comment>
<proteinExistence type="predicted"/>
<dbReference type="RefSeq" id="WP_343763144.1">
    <property type="nucleotide sequence ID" value="NZ_BAAACG010000016.1"/>
</dbReference>
<protein>
    <submittedName>
        <fullName evidence="2">PHP domain-containing protein</fullName>
    </submittedName>
</protein>
<dbReference type="SMART" id="SM00481">
    <property type="entry name" value="POLIIIAc"/>
    <property type="match status" value="1"/>
</dbReference>
<reference evidence="3" key="1">
    <citation type="journal article" date="2019" name="Int. J. Syst. Evol. Microbiol.">
        <title>The Global Catalogue of Microorganisms (GCM) 10K type strain sequencing project: providing services to taxonomists for standard genome sequencing and annotation.</title>
        <authorList>
            <consortium name="The Broad Institute Genomics Platform"/>
            <consortium name="The Broad Institute Genome Sequencing Center for Infectious Disease"/>
            <person name="Wu L."/>
            <person name="Ma J."/>
        </authorList>
    </citation>
    <scope>NUCLEOTIDE SEQUENCE [LARGE SCALE GENOMIC DNA]</scope>
    <source>
        <strain evidence="3">JCM 1407</strain>
    </source>
</reference>
<dbReference type="SUPFAM" id="SSF89550">
    <property type="entry name" value="PHP domain-like"/>
    <property type="match status" value="1"/>
</dbReference>
<feature type="domain" description="Polymerase/histidinol phosphatase N-terminal" evidence="1">
    <location>
        <begin position="3"/>
        <end position="70"/>
    </location>
</feature>
<name>A0ABP3V2X4_9CLOT</name>
<accession>A0ABP3V2X4</accession>
<sequence>MIIDTHIHESKYSLDSEISLKDIVYRAKKIGLDGVCITDHESNEIFDEAHEFAKKENFLILVGAEILTYEGDILVFGVRDIPKEKIHAKELLKIVNEKNGVAISAHPYRNNNRGMGDYISTAFDFGLSAVEAFNGSTEFSQNLRAYSLASRLKLPSIGSSDAHVIENVGKYATVFPDGIRDEKDLIDAIKKDKVYPAIYDNGGYIHYSKSYDMLIRKCIV</sequence>
<evidence type="ECO:0000259" key="1">
    <source>
        <dbReference type="SMART" id="SM00481"/>
    </source>
</evidence>